<proteinExistence type="predicted"/>
<gene>
    <name evidence="2" type="ORF">CEO22_330</name>
</gene>
<dbReference type="InterPro" id="IPR002831">
    <property type="entry name" value="Tscrpt_reg_TrmB_N"/>
</dbReference>
<comment type="caution">
    <text evidence="2">The sequence shown here is derived from an EMBL/GenBank/DDBJ whole genome shotgun (WGS) entry which is preliminary data.</text>
</comment>
<feature type="domain" description="Transcription regulator TrmB N-terminal" evidence="1">
    <location>
        <begin position="5"/>
        <end position="72"/>
    </location>
</feature>
<protein>
    <submittedName>
        <fullName evidence="2">Transcriptional regulator TrmB</fullName>
    </submittedName>
</protein>
<dbReference type="Pfam" id="PF01978">
    <property type="entry name" value="TrmB"/>
    <property type="match status" value="1"/>
</dbReference>
<dbReference type="CDD" id="cd00090">
    <property type="entry name" value="HTH_ARSR"/>
    <property type="match status" value="1"/>
</dbReference>
<evidence type="ECO:0000313" key="3">
    <source>
        <dbReference type="Proteomes" id="UP000316253"/>
    </source>
</evidence>
<sequence length="256" mass="29398">MIEILSKLGLSDRESAVYLALLELGAVSVQNIAHKAKVNRTTTYVILERLLRLGIVSTVEMGKKTLYRAENPQELSKLIDLDRQEIKQKEQYLTGAMDRLQAIYNLRDDKPTVRFYEGREGLIAMHRYAHRIIPVNGQRYAYIDLDVLNDSYNDIANNLTQERVKLGIEIEIIANTRSNNPIFNADEHNLLRQTIVVPRTVMDITVNTYITPGFSVEYYCLRTDEPHGIFIQSALIADQLTSQFLMHWEQLSIAKT</sequence>
<dbReference type="AlphaFoldDB" id="A0A554JBT6"/>
<dbReference type="InterPro" id="IPR036388">
    <property type="entry name" value="WH-like_DNA-bd_sf"/>
</dbReference>
<dbReference type="InterPro" id="IPR051797">
    <property type="entry name" value="TrmB-like"/>
</dbReference>
<dbReference type="InterPro" id="IPR036390">
    <property type="entry name" value="WH_DNA-bd_sf"/>
</dbReference>
<reference evidence="2 3" key="1">
    <citation type="submission" date="2017-08" db="EMBL/GenBank/DDBJ databases">
        <title>Mechanisms for carbon and nitrogen cycling indicate functional differentiation within the Candidate Phyla Radiation.</title>
        <authorList>
            <person name="Danczak R.E."/>
            <person name="Johnston M.D."/>
            <person name="Kenah C."/>
            <person name="Slattery M."/>
            <person name="Wrighton K.C."/>
            <person name="Wilkins M.J."/>
        </authorList>
    </citation>
    <scope>NUCLEOTIDE SEQUENCE [LARGE SCALE GENOMIC DNA]</scope>
    <source>
        <strain evidence="2">Gr01-1014_85</strain>
    </source>
</reference>
<dbReference type="PANTHER" id="PTHR34293">
    <property type="entry name" value="HTH-TYPE TRANSCRIPTIONAL REGULATOR TRMBL2"/>
    <property type="match status" value="1"/>
</dbReference>
<name>A0A554JBT6_9BACT</name>
<dbReference type="EMBL" id="VMFD01000025">
    <property type="protein sequence ID" value="TSC65846.1"/>
    <property type="molecule type" value="Genomic_DNA"/>
</dbReference>
<organism evidence="2 3">
    <name type="scientific">Candidatus Berkelbacteria bacterium Gr01-1014_85</name>
    <dbReference type="NCBI Taxonomy" id="2017150"/>
    <lineage>
        <taxon>Bacteria</taxon>
        <taxon>Candidatus Berkelbacteria</taxon>
    </lineage>
</organism>
<dbReference type="PANTHER" id="PTHR34293:SF1">
    <property type="entry name" value="HTH-TYPE TRANSCRIPTIONAL REGULATOR TRMBL2"/>
    <property type="match status" value="1"/>
</dbReference>
<evidence type="ECO:0000259" key="1">
    <source>
        <dbReference type="Pfam" id="PF01978"/>
    </source>
</evidence>
<dbReference type="Proteomes" id="UP000316253">
    <property type="component" value="Unassembled WGS sequence"/>
</dbReference>
<dbReference type="Gene3D" id="1.10.10.10">
    <property type="entry name" value="Winged helix-like DNA-binding domain superfamily/Winged helix DNA-binding domain"/>
    <property type="match status" value="1"/>
</dbReference>
<dbReference type="InterPro" id="IPR011991">
    <property type="entry name" value="ArsR-like_HTH"/>
</dbReference>
<evidence type="ECO:0000313" key="2">
    <source>
        <dbReference type="EMBL" id="TSC65846.1"/>
    </source>
</evidence>
<dbReference type="SUPFAM" id="SSF46785">
    <property type="entry name" value="Winged helix' DNA-binding domain"/>
    <property type="match status" value="1"/>
</dbReference>
<accession>A0A554JBT6</accession>